<dbReference type="GO" id="GO:0004674">
    <property type="term" value="F:protein serine/threonine kinase activity"/>
    <property type="evidence" value="ECO:0007669"/>
    <property type="project" value="TreeGrafter"/>
</dbReference>
<dbReference type="AlphaFoldDB" id="A0A137NQ83"/>
<dbReference type="PANTHER" id="PTHR24346:SF51">
    <property type="entry name" value="PAS DOMAIN-CONTAINING SERINE_THREONINE-PROTEIN KINASE"/>
    <property type="match status" value="1"/>
</dbReference>
<dbReference type="Pfam" id="PF00069">
    <property type="entry name" value="Pkinase"/>
    <property type="match status" value="1"/>
</dbReference>
<evidence type="ECO:0000256" key="3">
    <source>
        <dbReference type="PROSITE-ProRule" id="PRU10141"/>
    </source>
</evidence>
<keyword evidence="2 3" id="KW-0067">ATP-binding</keyword>
<dbReference type="PROSITE" id="PS50011">
    <property type="entry name" value="PROTEIN_KINASE_DOM"/>
    <property type="match status" value="1"/>
</dbReference>
<dbReference type="GO" id="GO:0005829">
    <property type="term" value="C:cytosol"/>
    <property type="evidence" value="ECO:0007669"/>
    <property type="project" value="TreeGrafter"/>
</dbReference>
<dbReference type="Gene3D" id="3.30.200.20">
    <property type="entry name" value="Phosphorylase Kinase, domain 1"/>
    <property type="match status" value="1"/>
</dbReference>
<dbReference type="GO" id="GO:0045719">
    <property type="term" value="P:negative regulation of glycogen biosynthetic process"/>
    <property type="evidence" value="ECO:0007669"/>
    <property type="project" value="TreeGrafter"/>
</dbReference>
<feature type="binding site" evidence="3">
    <location>
        <position position="85"/>
    </location>
    <ligand>
        <name>ATP</name>
        <dbReference type="ChEBI" id="CHEBI:30616"/>
    </ligand>
</feature>
<dbReference type="PANTHER" id="PTHR24346">
    <property type="entry name" value="MAP/MICROTUBULE AFFINITY-REGULATING KINASE"/>
    <property type="match status" value="1"/>
</dbReference>
<evidence type="ECO:0000256" key="1">
    <source>
        <dbReference type="ARBA" id="ARBA00022741"/>
    </source>
</evidence>
<dbReference type="InterPro" id="IPR011009">
    <property type="entry name" value="Kinase-like_dom_sf"/>
</dbReference>
<dbReference type="InterPro" id="IPR000719">
    <property type="entry name" value="Prot_kinase_dom"/>
</dbReference>
<sequence>MMVSVAPIAITDNHRAESVTANNTPATQKASIAPSSIHHPNMFSFVPTLPSAFKEYKLEKLLGRGANGVVMQAINTITNAQVAIKFIPKHSIALNRLVSHPAFGYIPREVHIQSHLNHPSLTQLIDYYHDAEYYYIIQELVGSEWNKSESQDAANPRDLFEFFEVNGNLTEAQGKKILKQLVSAMIYMKDRNIFHCDIKDENIAIDKDLNIKLIDFGAAEHMPASRYPDGTLLDFGGTPAFAAPETYWVQPYKPEASDAWSMGVMLFSLLCGHRPFSSYQEMLSKPLEAPKHLSSECRSLLEQMLTTEPSKRISFEGIQNHKWLSL</sequence>
<dbReference type="SUPFAM" id="SSF56112">
    <property type="entry name" value="Protein kinase-like (PK-like)"/>
    <property type="match status" value="1"/>
</dbReference>
<evidence type="ECO:0000259" key="4">
    <source>
        <dbReference type="PROSITE" id="PS50011"/>
    </source>
</evidence>
<dbReference type="PROSITE" id="PS00107">
    <property type="entry name" value="PROTEIN_KINASE_ATP"/>
    <property type="match status" value="1"/>
</dbReference>
<dbReference type="GO" id="GO:0035556">
    <property type="term" value="P:intracellular signal transduction"/>
    <property type="evidence" value="ECO:0007669"/>
    <property type="project" value="TreeGrafter"/>
</dbReference>
<accession>A0A137NQ83</accession>
<dbReference type="EMBL" id="KQ965069">
    <property type="protein sequence ID" value="KXN64913.1"/>
    <property type="molecule type" value="Genomic_DNA"/>
</dbReference>
<reference evidence="5 6" key="1">
    <citation type="journal article" date="2015" name="Genome Biol. Evol.">
        <title>Phylogenomic analyses indicate that early fungi evolved digesting cell walls of algal ancestors of land plants.</title>
        <authorList>
            <person name="Chang Y."/>
            <person name="Wang S."/>
            <person name="Sekimoto S."/>
            <person name="Aerts A.L."/>
            <person name="Choi C."/>
            <person name="Clum A."/>
            <person name="LaButti K.M."/>
            <person name="Lindquist E.A."/>
            <person name="Yee Ngan C."/>
            <person name="Ohm R.A."/>
            <person name="Salamov A.A."/>
            <person name="Grigoriev I.V."/>
            <person name="Spatafora J.W."/>
            <person name="Berbee M.L."/>
        </authorList>
    </citation>
    <scope>NUCLEOTIDE SEQUENCE [LARGE SCALE GENOMIC DNA]</scope>
    <source>
        <strain evidence="5 6">NRRL 28638</strain>
    </source>
</reference>
<proteinExistence type="predicted"/>
<keyword evidence="1 3" id="KW-0547">Nucleotide-binding</keyword>
<dbReference type="SMART" id="SM00220">
    <property type="entry name" value="S_TKc"/>
    <property type="match status" value="1"/>
</dbReference>
<evidence type="ECO:0000313" key="6">
    <source>
        <dbReference type="Proteomes" id="UP000070444"/>
    </source>
</evidence>
<evidence type="ECO:0000256" key="2">
    <source>
        <dbReference type="ARBA" id="ARBA00022840"/>
    </source>
</evidence>
<protein>
    <submittedName>
        <fullName evidence="5">Kinase-like protein</fullName>
    </submittedName>
</protein>
<dbReference type="OMA" id="VYHYLIM"/>
<dbReference type="InterPro" id="IPR017441">
    <property type="entry name" value="Protein_kinase_ATP_BS"/>
</dbReference>
<dbReference type="GO" id="GO:0005634">
    <property type="term" value="C:nucleus"/>
    <property type="evidence" value="ECO:0007669"/>
    <property type="project" value="TreeGrafter"/>
</dbReference>
<evidence type="ECO:0000313" key="5">
    <source>
        <dbReference type="EMBL" id="KXN64913.1"/>
    </source>
</evidence>
<keyword evidence="6" id="KW-1185">Reference proteome</keyword>
<dbReference type="OrthoDB" id="10252171at2759"/>
<gene>
    <name evidence="5" type="ORF">CONCODRAFT_80897</name>
</gene>
<keyword evidence="5" id="KW-0808">Transferase</keyword>
<feature type="domain" description="Protein kinase" evidence="4">
    <location>
        <begin position="56"/>
        <end position="324"/>
    </location>
</feature>
<keyword evidence="5" id="KW-0418">Kinase</keyword>
<name>A0A137NQ83_CONC2</name>
<dbReference type="Proteomes" id="UP000070444">
    <property type="component" value="Unassembled WGS sequence"/>
</dbReference>
<dbReference type="GO" id="GO:0005524">
    <property type="term" value="F:ATP binding"/>
    <property type="evidence" value="ECO:0007669"/>
    <property type="project" value="UniProtKB-UniRule"/>
</dbReference>
<organism evidence="5 6">
    <name type="scientific">Conidiobolus coronatus (strain ATCC 28846 / CBS 209.66 / NRRL 28638)</name>
    <name type="common">Delacroixia coronata</name>
    <dbReference type="NCBI Taxonomy" id="796925"/>
    <lineage>
        <taxon>Eukaryota</taxon>
        <taxon>Fungi</taxon>
        <taxon>Fungi incertae sedis</taxon>
        <taxon>Zoopagomycota</taxon>
        <taxon>Entomophthoromycotina</taxon>
        <taxon>Entomophthoromycetes</taxon>
        <taxon>Entomophthorales</taxon>
        <taxon>Ancylistaceae</taxon>
        <taxon>Conidiobolus</taxon>
    </lineage>
</organism>
<dbReference type="Gene3D" id="1.10.510.10">
    <property type="entry name" value="Transferase(Phosphotransferase) domain 1"/>
    <property type="match status" value="1"/>
</dbReference>
<dbReference type="STRING" id="796925.A0A137NQ83"/>